<sequence>MTEYQSITRRRKSKVINIGGVIVGGEAPVSVQSMTKTDTRKVSETVAQIKELAAAGCEIIRCGVPDMEAAEALRQIKSQSPIPVIADIHFDYRLALTAIASGVDGLRINPGNIGDAERVKQVVVAAKERQVPIRIGVNGGSLPPDFEPMKPLHQRMVDSAMEQVRLLESLNFDLIKISLKAFDVPETVAAYRMISSMVDYPLHLGMTEAGTPRTGIIRSAVGIGALLAEGIGDTIRVSLSANPREEIVAGYEILKSLDLRQRGAVLVSCPSCSRTEVDIVGLAERVGDALLVIDKPIRVAVMGCAVNGPGEARDADVGIACGKGQGILFRRGEKVRVVAEPEFFTALLNELKNF</sequence>
<dbReference type="SUPFAM" id="SSF56014">
    <property type="entry name" value="Nitrite and sulphite reductase 4Fe-4S domain-like"/>
    <property type="match status" value="1"/>
</dbReference>
<dbReference type="EC" id="1.17.7.3" evidence="7"/>
<keyword evidence="11" id="KW-1185">Reference proteome</keyword>
<dbReference type="SUPFAM" id="SSF51717">
    <property type="entry name" value="Dihydropteroate synthetase-like"/>
    <property type="match status" value="1"/>
</dbReference>
<dbReference type="NCBIfam" id="NF001540">
    <property type="entry name" value="PRK00366.1"/>
    <property type="match status" value="1"/>
</dbReference>
<evidence type="ECO:0000256" key="7">
    <source>
        <dbReference type="HAMAP-Rule" id="MF_00159"/>
    </source>
</evidence>
<dbReference type="GO" id="GO:0005506">
    <property type="term" value="F:iron ion binding"/>
    <property type="evidence" value="ECO:0007669"/>
    <property type="project" value="InterPro"/>
</dbReference>
<evidence type="ECO:0000256" key="2">
    <source>
        <dbReference type="ARBA" id="ARBA00022723"/>
    </source>
</evidence>
<evidence type="ECO:0000256" key="5">
    <source>
        <dbReference type="ARBA" id="ARBA00023014"/>
    </source>
</evidence>
<keyword evidence="2 7" id="KW-0479">Metal-binding</keyword>
<dbReference type="Proteomes" id="UP000053947">
    <property type="component" value="Unassembled WGS sequence"/>
</dbReference>
<proteinExistence type="inferred from homology"/>
<accession>A0A0W0GG32</accession>
<feature type="domain" description="IspG C-terminal" evidence="9">
    <location>
        <begin position="266"/>
        <end position="352"/>
    </location>
</feature>
<dbReference type="GO" id="GO:0141197">
    <property type="term" value="F:4-hydroxy-3-methylbut-2-enyl-diphosphate synthase activity (flavodoxin)"/>
    <property type="evidence" value="ECO:0007669"/>
    <property type="project" value="UniProtKB-EC"/>
</dbReference>
<comment type="similarity">
    <text evidence="7">Belongs to the IspG family.</text>
</comment>
<reference evidence="10 11" key="1">
    <citation type="submission" date="2015-06" db="EMBL/GenBank/DDBJ databases">
        <title>Genome sequence of the organohalide-respiring Dehalogenimonas alkenigignens type strain (IP3-3T).</title>
        <authorList>
            <person name="Key T.A."/>
            <person name="Richmond D.P."/>
            <person name="Bowman K.S."/>
            <person name="Cho Y.-J."/>
            <person name="Chun J."/>
            <person name="da Costa M.S."/>
            <person name="Rainey F.A."/>
            <person name="Moe W.M."/>
        </authorList>
    </citation>
    <scope>NUCLEOTIDE SEQUENCE [LARGE SCALE GENOMIC DNA]</scope>
    <source>
        <strain evidence="10 11">IP3-3</strain>
    </source>
</reference>
<dbReference type="OrthoDB" id="9803214at2"/>
<dbReference type="GO" id="GO:0016114">
    <property type="term" value="P:terpenoid biosynthetic process"/>
    <property type="evidence" value="ECO:0007669"/>
    <property type="project" value="InterPro"/>
</dbReference>
<feature type="binding site" evidence="7">
    <location>
        <position position="269"/>
    </location>
    <ligand>
        <name>[4Fe-4S] cluster</name>
        <dbReference type="ChEBI" id="CHEBI:49883"/>
    </ligand>
</feature>
<dbReference type="GO" id="GO:0046429">
    <property type="term" value="F:4-hydroxy-3-methylbut-2-en-1-yl diphosphate synthase activity (ferredoxin)"/>
    <property type="evidence" value="ECO:0007669"/>
    <property type="project" value="UniProtKB-UniRule"/>
</dbReference>
<dbReference type="GO" id="GO:0019288">
    <property type="term" value="P:isopentenyl diphosphate biosynthetic process, methylerythritol 4-phosphate pathway"/>
    <property type="evidence" value="ECO:0007669"/>
    <property type="project" value="UniProtKB-UniRule"/>
</dbReference>
<dbReference type="InterPro" id="IPR011005">
    <property type="entry name" value="Dihydropteroate_synth-like_sf"/>
</dbReference>
<dbReference type="Gene3D" id="3.30.413.10">
    <property type="entry name" value="Sulfite Reductase Hemoprotein, domain 1"/>
    <property type="match status" value="1"/>
</dbReference>
<dbReference type="AlphaFoldDB" id="A0A0W0GG32"/>
<dbReference type="InterPro" id="IPR058578">
    <property type="entry name" value="IspG_TIM"/>
</dbReference>
<feature type="binding site" evidence="7">
    <location>
        <position position="311"/>
    </location>
    <ligand>
        <name>[4Fe-4S] cluster</name>
        <dbReference type="ChEBI" id="CHEBI:49883"/>
    </ligand>
</feature>
<dbReference type="Pfam" id="PF04551">
    <property type="entry name" value="GcpE"/>
    <property type="match status" value="1"/>
</dbReference>
<dbReference type="FunFam" id="3.20.20.20:FF:000001">
    <property type="entry name" value="4-hydroxy-3-methylbut-2-en-1-yl diphosphate synthase (flavodoxin)"/>
    <property type="match status" value="1"/>
</dbReference>
<dbReference type="UniPathway" id="UPA00056">
    <property type="reaction ID" value="UER00096"/>
</dbReference>
<evidence type="ECO:0000259" key="9">
    <source>
        <dbReference type="Pfam" id="PF26540"/>
    </source>
</evidence>
<comment type="catalytic activity">
    <reaction evidence="7">
        <text>(2E)-4-hydroxy-3-methylbut-2-enyl diphosphate + oxidized [flavodoxin] + H2O + 2 H(+) = 2-C-methyl-D-erythritol 2,4-cyclic diphosphate + reduced [flavodoxin]</text>
        <dbReference type="Rhea" id="RHEA:43604"/>
        <dbReference type="Rhea" id="RHEA-COMP:10622"/>
        <dbReference type="Rhea" id="RHEA-COMP:10623"/>
        <dbReference type="ChEBI" id="CHEBI:15377"/>
        <dbReference type="ChEBI" id="CHEBI:15378"/>
        <dbReference type="ChEBI" id="CHEBI:57618"/>
        <dbReference type="ChEBI" id="CHEBI:58210"/>
        <dbReference type="ChEBI" id="CHEBI:58483"/>
        <dbReference type="ChEBI" id="CHEBI:128753"/>
        <dbReference type="EC" id="1.17.7.3"/>
    </reaction>
</comment>
<dbReference type="PANTHER" id="PTHR30454:SF0">
    <property type="entry name" value="4-HYDROXY-3-METHYLBUT-2-EN-1-YL DIPHOSPHATE SYNTHASE (FERREDOXIN), CHLOROPLASTIC"/>
    <property type="match status" value="1"/>
</dbReference>
<dbReference type="InterPro" id="IPR016425">
    <property type="entry name" value="IspG_bac"/>
</dbReference>
<dbReference type="Gene3D" id="3.20.20.20">
    <property type="entry name" value="Dihydropteroate synthase-like"/>
    <property type="match status" value="1"/>
</dbReference>
<dbReference type="NCBIfam" id="TIGR00612">
    <property type="entry name" value="ispG_gcpE"/>
    <property type="match status" value="1"/>
</dbReference>
<comment type="pathway">
    <text evidence="7">Isoprenoid biosynthesis; isopentenyl diphosphate biosynthesis via DXP pathway; isopentenyl diphosphate from 1-deoxy-D-xylulose 5-phosphate: step 5/6.</text>
</comment>
<evidence type="ECO:0000256" key="4">
    <source>
        <dbReference type="ARBA" id="ARBA00023004"/>
    </source>
</evidence>
<name>A0A0W0GG32_9CHLR</name>
<keyword evidence="4 7" id="KW-0408">Iron</keyword>
<keyword evidence="5 7" id="KW-0411">Iron-sulfur</keyword>
<feature type="binding site" evidence="7">
    <location>
        <position position="304"/>
    </location>
    <ligand>
        <name>[4Fe-4S] cluster</name>
        <dbReference type="ChEBI" id="CHEBI:49883"/>
    </ligand>
</feature>
<evidence type="ECO:0000313" key="11">
    <source>
        <dbReference type="Proteomes" id="UP000053947"/>
    </source>
</evidence>
<keyword evidence="6 7" id="KW-0414">Isoprene biosynthesis</keyword>
<dbReference type="STRING" id="1217799.DEALK_03680"/>
<dbReference type="InterPro" id="IPR045854">
    <property type="entry name" value="NO2/SO3_Rdtase_4Fe4S_sf"/>
</dbReference>
<dbReference type="InterPro" id="IPR058579">
    <property type="entry name" value="IspG_C"/>
</dbReference>
<dbReference type="PIRSF" id="PIRSF004640">
    <property type="entry name" value="IspG"/>
    <property type="match status" value="1"/>
</dbReference>
<dbReference type="PATRIC" id="fig|1217799.6.peg.382"/>
<evidence type="ECO:0000256" key="1">
    <source>
        <dbReference type="ARBA" id="ARBA00022485"/>
    </source>
</evidence>
<organism evidence="10 11">
    <name type="scientific">Dehalogenimonas alkenigignens</name>
    <dbReference type="NCBI Taxonomy" id="1217799"/>
    <lineage>
        <taxon>Bacteria</taxon>
        <taxon>Bacillati</taxon>
        <taxon>Chloroflexota</taxon>
        <taxon>Dehalococcoidia</taxon>
        <taxon>Dehalococcoidales</taxon>
        <taxon>Dehalococcoidaceae</taxon>
        <taxon>Dehalogenimonas</taxon>
    </lineage>
</organism>
<keyword evidence="3 7" id="KW-0560">Oxidoreductase</keyword>
<dbReference type="InterPro" id="IPR004588">
    <property type="entry name" value="IspG_bac-typ"/>
</dbReference>
<evidence type="ECO:0000256" key="3">
    <source>
        <dbReference type="ARBA" id="ARBA00023002"/>
    </source>
</evidence>
<dbReference type="Pfam" id="PF26540">
    <property type="entry name" value="GcpE_C"/>
    <property type="match status" value="1"/>
</dbReference>
<dbReference type="PANTHER" id="PTHR30454">
    <property type="entry name" value="4-HYDROXY-3-METHYLBUT-2-EN-1-YL DIPHOSPHATE SYNTHASE"/>
    <property type="match status" value="1"/>
</dbReference>
<gene>
    <name evidence="7" type="primary">ispG</name>
    <name evidence="10" type="ORF">DEALK_03680</name>
</gene>
<feature type="binding site" evidence="7">
    <location>
        <position position="272"/>
    </location>
    <ligand>
        <name>[4Fe-4S] cluster</name>
        <dbReference type="ChEBI" id="CHEBI:49883"/>
    </ligand>
</feature>
<comment type="cofactor">
    <cofactor evidence="7">
        <name>[4Fe-4S] cluster</name>
        <dbReference type="ChEBI" id="CHEBI:49883"/>
    </cofactor>
    <text evidence="7">Binds 1 [4Fe-4S] cluster.</text>
</comment>
<protein>
    <recommendedName>
        <fullName evidence="7">4-hydroxy-3-methylbut-2-en-1-yl diphosphate synthase (flavodoxin)</fullName>
        <ecNumber evidence="7">1.17.7.3</ecNumber>
    </recommendedName>
    <alternativeName>
        <fullName evidence="7">1-hydroxy-2-methyl-2-(E)-butenyl 4-diphosphate synthase</fullName>
    </alternativeName>
</protein>
<comment type="function">
    <text evidence="7">Converts 2C-methyl-D-erythritol 2,4-cyclodiphosphate (ME-2,4cPP) into 1-hydroxy-2-methyl-2-(E)-butenyl 4-diphosphate.</text>
</comment>
<feature type="domain" description="IspG TIM-barrel" evidence="8">
    <location>
        <begin position="14"/>
        <end position="250"/>
    </location>
</feature>
<dbReference type="GO" id="GO:0051539">
    <property type="term" value="F:4 iron, 4 sulfur cluster binding"/>
    <property type="evidence" value="ECO:0007669"/>
    <property type="project" value="UniProtKB-UniRule"/>
</dbReference>
<comment type="caution">
    <text evidence="10">The sequence shown here is derived from an EMBL/GenBank/DDBJ whole genome shotgun (WGS) entry which is preliminary data.</text>
</comment>
<evidence type="ECO:0000256" key="6">
    <source>
        <dbReference type="ARBA" id="ARBA00023229"/>
    </source>
</evidence>
<dbReference type="HAMAP" id="MF_00159">
    <property type="entry name" value="IspG"/>
    <property type="match status" value="1"/>
</dbReference>
<keyword evidence="1 7" id="KW-0004">4Fe-4S</keyword>
<evidence type="ECO:0000313" key="10">
    <source>
        <dbReference type="EMBL" id="KTB47523.1"/>
    </source>
</evidence>
<dbReference type="EMBL" id="LFDV01000002">
    <property type="protein sequence ID" value="KTB47523.1"/>
    <property type="molecule type" value="Genomic_DNA"/>
</dbReference>
<evidence type="ECO:0000259" key="8">
    <source>
        <dbReference type="Pfam" id="PF04551"/>
    </source>
</evidence>
<dbReference type="RefSeq" id="WP_058438156.1">
    <property type="nucleotide sequence ID" value="NZ_KQ758903.1"/>
</dbReference>